<dbReference type="AlphaFoldDB" id="A0A2U3DPQ6"/>
<reference evidence="3 4" key="1">
    <citation type="journal article" date="2016" name="Front. Microbiol.">
        <title>Genome and transcriptome sequences reveal the specific parasitism of the nematophagous Purpureocillium lilacinum 36-1.</title>
        <authorList>
            <person name="Xie J."/>
            <person name="Li S."/>
            <person name="Mo C."/>
            <person name="Xiao X."/>
            <person name="Peng D."/>
            <person name="Wang G."/>
            <person name="Xiao Y."/>
        </authorList>
    </citation>
    <scope>NUCLEOTIDE SEQUENCE [LARGE SCALE GENOMIC DNA]</scope>
    <source>
        <strain evidence="3 4">36-1</strain>
    </source>
</reference>
<dbReference type="SUPFAM" id="SSF53756">
    <property type="entry name" value="UDP-Glycosyltransferase/glycogen phosphorylase"/>
    <property type="match status" value="1"/>
</dbReference>
<gene>
    <name evidence="3" type="ORF">PCL_11360</name>
</gene>
<dbReference type="GO" id="GO:0016906">
    <property type="term" value="F:sterol 3-beta-glucosyltransferase activity"/>
    <property type="evidence" value="ECO:0007669"/>
    <property type="project" value="UniProtKB-ARBA"/>
</dbReference>
<feature type="domain" description="Erythromycin biosynthesis protein CIII-like C-terminal" evidence="2">
    <location>
        <begin position="25"/>
        <end position="126"/>
    </location>
</feature>
<evidence type="ECO:0000313" key="3">
    <source>
        <dbReference type="EMBL" id="PWI64240.1"/>
    </source>
</evidence>
<evidence type="ECO:0000313" key="4">
    <source>
        <dbReference type="Proteomes" id="UP000245956"/>
    </source>
</evidence>
<dbReference type="Pfam" id="PF06722">
    <property type="entry name" value="EryCIII-like_C"/>
    <property type="match status" value="1"/>
</dbReference>
<dbReference type="Proteomes" id="UP000245956">
    <property type="component" value="Unassembled WGS sequence"/>
</dbReference>
<dbReference type="EMBL" id="LCWV01000078">
    <property type="protein sequence ID" value="PWI64240.1"/>
    <property type="molecule type" value="Genomic_DNA"/>
</dbReference>
<accession>A0A2U3DPQ6</accession>
<proteinExistence type="predicted"/>
<feature type="region of interest" description="Disordered" evidence="1">
    <location>
        <begin position="376"/>
        <end position="448"/>
    </location>
</feature>
<name>A0A2U3DPQ6_PURLI</name>
<dbReference type="Gene3D" id="3.40.50.2000">
    <property type="entry name" value="Glycogen Phosphorylase B"/>
    <property type="match status" value="1"/>
</dbReference>
<organism evidence="3 4">
    <name type="scientific">Purpureocillium lilacinum</name>
    <name type="common">Paecilomyces lilacinus</name>
    <dbReference type="NCBI Taxonomy" id="33203"/>
    <lineage>
        <taxon>Eukaryota</taxon>
        <taxon>Fungi</taxon>
        <taxon>Dikarya</taxon>
        <taxon>Ascomycota</taxon>
        <taxon>Pezizomycotina</taxon>
        <taxon>Sordariomycetes</taxon>
        <taxon>Hypocreomycetidae</taxon>
        <taxon>Hypocreales</taxon>
        <taxon>Ophiocordycipitaceae</taxon>
        <taxon>Purpureocillium</taxon>
    </lineage>
</organism>
<dbReference type="PANTHER" id="PTHR48050">
    <property type="entry name" value="STEROL 3-BETA-GLUCOSYLTRANSFERASE"/>
    <property type="match status" value="1"/>
</dbReference>
<dbReference type="InterPro" id="IPR010610">
    <property type="entry name" value="EryCIII-like_C"/>
</dbReference>
<protein>
    <recommendedName>
        <fullName evidence="2">Erythromycin biosynthesis protein CIII-like C-terminal domain-containing protein</fullName>
    </recommendedName>
</protein>
<comment type="caution">
    <text evidence="3">The sequence shown here is derived from an EMBL/GenBank/DDBJ whole genome shotgun (WGS) entry which is preliminary data.</text>
</comment>
<sequence length="448" mass="48775">MIFEAIGKAGVRALVSRGWGGSGRDDVPDTVFMLGNVPHNWLFSRVSACVIHGGAVSTASALKLGRQTMIVPFFGDQHFWGSMAGSSGAGPKPVPYRELTSDILADGIKYLLTDEAKEVAGKIAKSIEMDSNGAENAVKSFQKHLKMFDPFSLRCSLLRTPTPISTSSWSHNALTGMMIPPACLNCCTVHAEESGIQTYMLVVSANKVNTLSGMSHLHWLVEAIEDMIRDQERDFGDACAADDVLTAREYLGSSSEYLGDLRRTILSKGLGLITRQYLLARKAMPTRKNPFPASLGSCGEDCSVPVELGAPCCNMIYSKIGSGTPFTKWDVHPRWHIRASPSRDPYRRILHPKIAITLRGRPKNTPQAVPARLAVGTGDQSCTQPRRSAISRASQTIPRKRRRSTTRQNEPTLAGPALEVGRPASGEVELQSQRQTRSQSAIRSTLSV</sequence>
<feature type="compositionally biased region" description="Polar residues" evidence="1">
    <location>
        <begin position="430"/>
        <end position="448"/>
    </location>
</feature>
<dbReference type="InterPro" id="IPR050426">
    <property type="entry name" value="Glycosyltransferase_28"/>
</dbReference>
<evidence type="ECO:0000256" key="1">
    <source>
        <dbReference type="SAM" id="MobiDB-lite"/>
    </source>
</evidence>
<evidence type="ECO:0000259" key="2">
    <source>
        <dbReference type="Pfam" id="PF06722"/>
    </source>
</evidence>
<dbReference type="FunFam" id="3.40.50.2000:FF:000009">
    <property type="entry name" value="Sterol 3-beta-glucosyltransferase UGT80A2"/>
    <property type="match status" value="1"/>
</dbReference>
<feature type="compositionally biased region" description="Polar residues" evidence="1">
    <location>
        <begin position="378"/>
        <end position="397"/>
    </location>
</feature>
<dbReference type="PANTHER" id="PTHR48050:SF5">
    <property type="entry name" value="UDP-GLUCOSE,STEROL TRANSFERASE"/>
    <property type="match status" value="1"/>
</dbReference>